<feature type="active site" description="Nucleophile" evidence="6">
    <location>
        <position position="183"/>
    </location>
</feature>
<dbReference type="GO" id="GO:0006592">
    <property type="term" value="P:ornithine biosynthetic process"/>
    <property type="evidence" value="ECO:0007669"/>
    <property type="project" value="TreeGrafter"/>
</dbReference>
<dbReference type="GO" id="GO:0004042">
    <property type="term" value="F:L-glutamate N-acetyltransferase activity"/>
    <property type="evidence" value="ECO:0007669"/>
    <property type="project" value="UniProtKB-UniRule"/>
</dbReference>
<evidence type="ECO:0000313" key="8">
    <source>
        <dbReference type="Proteomes" id="UP000177583"/>
    </source>
</evidence>
<dbReference type="GO" id="GO:0006526">
    <property type="term" value="P:L-arginine biosynthetic process"/>
    <property type="evidence" value="ECO:0007669"/>
    <property type="project" value="UniProtKB-UniRule"/>
</dbReference>
<protein>
    <recommendedName>
        <fullName evidence="6">Arginine biosynthesis bifunctional protein ArgJ</fullName>
    </recommendedName>
    <domain>
        <recommendedName>
            <fullName evidence="6">Glutamate N-acetyltransferase</fullName>
            <ecNumber evidence="6">2.3.1.35</ecNumber>
        </recommendedName>
        <alternativeName>
            <fullName evidence="6">Ornithine acetyltransferase</fullName>
            <shortName evidence="6">OATase</shortName>
        </alternativeName>
        <alternativeName>
            <fullName evidence="6">Ornithine transacetylase</fullName>
        </alternativeName>
    </domain>
    <domain>
        <recommendedName>
            <fullName evidence="6">Amino-acid acetyltransferase</fullName>
            <ecNumber evidence="6">2.3.1.1</ecNumber>
        </recommendedName>
        <alternativeName>
            <fullName evidence="6">N-acetylglutamate synthase</fullName>
            <shortName evidence="6">AGSase</shortName>
        </alternativeName>
    </domain>
    <component>
        <recommendedName>
            <fullName evidence="6">Arginine biosynthesis bifunctional protein ArgJ alpha chain</fullName>
        </recommendedName>
    </component>
    <component>
        <recommendedName>
            <fullName evidence="6">Arginine biosynthesis bifunctional protein ArgJ beta chain</fullName>
        </recommendedName>
    </component>
</protein>
<feature type="chain" id="PRO_5023443309" description="Arginine biosynthesis bifunctional protein ArgJ beta chain" evidence="6">
    <location>
        <begin position="183"/>
        <end position="392"/>
    </location>
</feature>
<keyword evidence="6" id="KW-0511">Multifunctional enzyme</keyword>
<reference evidence="7 8" key="1">
    <citation type="journal article" date="2016" name="Nat. Commun.">
        <title>Thousands of microbial genomes shed light on interconnected biogeochemical processes in an aquifer system.</title>
        <authorList>
            <person name="Anantharaman K."/>
            <person name="Brown C.T."/>
            <person name="Hug L.A."/>
            <person name="Sharon I."/>
            <person name="Castelle C.J."/>
            <person name="Probst A.J."/>
            <person name="Thomas B.C."/>
            <person name="Singh A."/>
            <person name="Wilkins M.J."/>
            <person name="Karaoz U."/>
            <person name="Brodie E.L."/>
            <person name="Williams K.H."/>
            <person name="Hubbard S.S."/>
            <person name="Banfield J.F."/>
        </authorList>
    </citation>
    <scope>NUCLEOTIDE SEQUENCE [LARGE SCALE GENOMIC DNA]</scope>
</reference>
<dbReference type="Gene3D" id="3.10.20.340">
    <property type="entry name" value="ArgJ beta chain, C-terminal domain"/>
    <property type="match status" value="1"/>
</dbReference>
<evidence type="ECO:0000256" key="4">
    <source>
        <dbReference type="ARBA" id="ARBA00022813"/>
    </source>
</evidence>
<comment type="catalytic activity">
    <reaction evidence="6">
        <text>L-glutamate + acetyl-CoA = N-acetyl-L-glutamate + CoA + H(+)</text>
        <dbReference type="Rhea" id="RHEA:24292"/>
        <dbReference type="ChEBI" id="CHEBI:15378"/>
        <dbReference type="ChEBI" id="CHEBI:29985"/>
        <dbReference type="ChEBI" id="CHEBI:44337"/>
        <dbReference type="ChEBI" id="CHEBI:57287"/>
        <dbReference type="ChEBI" id="CHEBI:57288"/>
        <dbReference type="EC" id="2.3.1.1"/>
    </reaction>
</comment>
<evidence type="ECO:0000256" key="6">
    <source>
        <dbReference type="HAMAP-Rule" id="MF_01106"/>
    </source>
</evidence>
<dbReference type="AlphaFoldDB" id="A0A1F6H3V0"/>
<evidence type="ECO:0000256" key="5">
    <source>
        <dbReference type="ARBA" id="ARBA00023315"/>
    </source>
</evidence>
<dbReference type="NCBIfam" id="NF003802">
    <property type="entry name" value="PRK05388.1"/>
    <property type="match status" value="1"/>
</dbReference>
<feature type="binding site" evidence="6">
    <location>
        <position position="262"/>
    </location>
    <ligand>
        <name>substrate</name>
    </ligand>
</feature>
<keyword evidence="4 6" id="KW-0068">Autocatalytic cleavage</keyword>
<feature type="binding site" evidence="6">
    <location>
        <position position="146"/>
    </location>
    <ligand>
        <name>substrate</name>
    </ligand>
</feature>
<evidence type="ECO:0000256" key="1">
    <source>
        <dbReference type="ARBA" id="ARBA00006774"/>
    </source>
</evidence>
<dbReference type="GO" id="GO:0005737">
    <property type="term" value="C:cytoplasm"/>
    <property type="evidence" value="ECO:0007669"/>
    <property type="project" value="UniProtKB-SubCell"/>
</dbReference>
<feature type="site" description="Cleavage; by autolysis" evidence="6">
    <location>
        <begin position="182"/>
        <end position="183"/>
    </location>
</feature>
<comment type="function">
    <text evidence="6">Catalyzes two activities which are involved in the cyclic version of arginine biosynthesis: the synthesis of N-acetylglutamate from glutamate and acetyl-CoA as the acetyl donor, and of ornithine by transacetylation between N(2)-acetylornithine and glutamate.</text>
</comment>
<feature type="binding site" evidence="6">
    <location>
        <position position="172"/>
    </location>
    <ligand>
        <name>substrate</name>
    </ligand>
</feature>
<feature type="binding site" evidence="6">
    <location>
        <position position="387"/>
    </location>
    <ligand>
        <name>substrate</name>
    </ligand>
</feature>
<dbReference type="InterPro" id="IPR002813">
    <property type="entry name" value="Arg_biosynth_ArgJ"/>
</dbReference>
<dbReference type="Pfam" id="PF01960">
    <property type="entry name" value="ArgJ"/>
    <property type="match status" value="1"/>
</dbReference>
<comment type="catalytic activity">
    <reaction evidence="6">
        <text>N(2)-acetyl-L-ornithine + L-glutamate = N-acetyl-L-glutamate + L-ornithine</text>
        <dbReference type="Rhea" id="RHEA:15349"/>
        <dbReference type="ChEBI" id="CHEBI:29985"/>
        <dbReference type="ChEBI" id="CHEBI:44337"/>
        <dbReference type="ChEBI" id="CHEBI:46911"/>
        <dbReference type="ChEBI" id="CHEBI:57805"/>
        <dbReference type="EC" id="2.3.1.35"/>
    </reaction>
</comment>
<keyword evidence="6" id="KW-0055">Arginine biosynthesis</keyword>
<dbReference type="InterPro" id="IPR042195">
    <property type="entry name" value="ArgJ_beta_C"/>
</dbReference>
<organism evidence="7 8">
    <name type="scientific">Candidatus Lambdaproteobacteria bacterium RIFOXYD2_FULL_56_26</name>
    <dbReference type="NCBI Taxonomy" id="1817773"/>
    <lineage>
        <taxon>Bacteria</taxon>
        <taxon>Pseudomonadati</taxon>
        <taxon>Pseudomonadota</taxon>
        <taxon>Candidatus Lambdaproteobacteria</taxon>
    </lineage>
</organism>
<name>A0A1F6H3V0_9PROT</name>
<proteinExistence type="inferred from homology"/>
<dbReference type="EC" id="2.3.1.35" evidence="6"/>
<keyword evidence="5 6" id="KW-0012">Acyltransferase</keyword>
<feature type="binding site" evidence="6">
    <location>
        <position position="392"/>
    </location>
    <ligand>
        <name>substrate</name>
    </ligand>
</feature>
<dbReference type="PANTHER" id="PTHR23100">
    <property type="entry name" value="ARGININE BIOSYNTHESIS BIFUNCTIONAL PROTEIN ARGJ"/>
    <property type="match status" value="1"/>
</dbReference>
<dbReference type="PANTHER" id="PTHR23100:SF0">
    <property type="entry name" value="ARGININE BIOSYNTHESIS BIFUNCTIONAL PROTEIN ARGJ, MITOCHONDRIAL"/>
    <property type="match status" value="1"/>
</dbReference>
<evidence type="ECO:0000313" key="7">
    <source>
        <dbReference type="EMBL" id="OGH05049.1"/>
    </source>
</evidence>
<feature type="site" description="Involved in the stabilization of negative charge on the oxyanion by the formation of the oxyanion hole" evidence="6">
    <location>
        <position position="111"/>
    </location>
</feature>
<dbReference type="HAMAP" id="MF_01106">
    <property type="entry name" value="ArgJ"/>
    <property type="match status" value="1"/>
</dbReference>
<comment type="pathway">
    <text evidence="6">Amino-acid biosynthesis; L-arginine biosynthesis; N(2)-acetyl-L-ornithine from L-glutamate: step 1/4.</text>
</comment>
<comment type="subunit">
    <text evidence="2 6">Heterotetramer of two alpha and two beta chains.</text>
</comment>
<dbReference type="InterPro" id="IPR016117">
    <property type="entry name" value="ArgJ-like_dom_sf"/>
</dbReference>
<feature type="binding site" evidence="6">
    <location>
        <position position="183"/>
    </location>
    <ligand>
        <name>substrate</name>
    </ligand>
</feature>
<keyword evidence="6" id="KW-0963">Cytoplasm</keyword>
<dbReference type="UniPathway" id="UPA00068">
    <property type="reaction ID" value="UER00106"/>
</dbReference>
<dbReference type="Proteomes" id="UP000177583">
    <property type="component" value="Unassembled WGS sequence"/>
</dbReference>
<dbReference type="GO" id="GO:0004358">
    <property type="term" value="F:L-glutamate N-acetyltransferase activity, acting on acetyl-L-ornithine as donor"/>
    <property type="evidence" value="ECO:0007669"/>
    <property type="project" value="UniProtKB-UniRule"/>
</dbReference>
<comment type="similarity">
    <text evidence="1 6">Belongs to the ArgJ family.</text>
</comment>
<accession>A0A1F6H3V0</accession>
<gene>
    <name evidence="6" type="primary">argJ</name>
    <name evidence="7" type="ORF">A2557_08740</name>
</gene>
<evidence type="ECO:0000256" key="3">
    <source>
        <dbReference type="ARBA" id="ARBA00022679"/>
    </source>
</evidence>
<feature type="site" description="Involved in the stabilization of negative charge on the oxyanion by the formation of the oxyanion hole" evidence="6">
    <location>
        <position position="110"/>
    </location>
</feature>
<dbReference type="Gene3D" id="3.60.70.12">
    <property type="entry name" value="L-amino peptidase D-ALA esterase/amidase"/>
    <property type="match status" value="1"/>
</dbReference>
<comment type="caution">
    <text evidence="7">The sequence shown here is derived from an EMBL/GenBank/DDBJ whole genome shotgun (WGS) entry which is preliminary data.</text>
</comment>
<dbReference type="SUPFAM" id="SSF56266">
    <property type="entry name" value="DmpA/ArgJ-like"/>
    <property type="match status" value="1"/>
</dbReference>
<feature type="chain" id="PRO_5023443308" description="Arginine biosynthesis bifunctional protein ArgJ alpha chain" evidence="6">
    <location>
        <begin position="1"/>
        <end position="182"/>
    </location>
</feature>
<comment type="pathway">
    <text evidence="6">Amino-acid biosynthesis; L-arginine biosynthesis; L-ornithine and N-acetyl-L-glutamate from L-glutamate and N(2)-acetyl-L-ornithine (cyclic): step 1/1.</text>
</comment>
<dbReference type="EMBL" id="MFNF01000001">
    <property type="protein sequence ID" value="OGH05049.1"/>
    <property type="molecule type" value="Genomic_DNA"/>
</dbReference>
<dbReference type="EC" id="2.3.1.1" evidence="6"/>
<comment type="subcellular location">
    <subcellularLocation>
        <location evidence="6">Cytoplasm</location>
    </subcellularLocation>
</comment>
<evidence type="ECO:0000256" key="2">
    <source>
        <dbReference type="ARBA" id="ARBA00011475"/>
    </source>
</evidence>
<sequence>MSEVFTAPKGFRFSGTTAGIKVSGNKDLGLVVLDQPGIMGGVYTKNKFPSAHVDYCRTLTPCDSFGALVVNSGNANAATGEEGRKRNLEMAQTFANQLGFHFEQVFTSSTGVVGRHLPIEIIKKASWQAVSELSDDPMSFAKSIMTTDLTDKLCQRSVEIEGQTYQILGIAKGSGMIMPNMGTMLAYIFTDAPIPAERIQGIIQEVADQSFNLISVDGDSSTNDTLMLISSHPGENKALERTERAILEVAQDLAQKIAADGEGAKHLLEVTIKSAPDRAIAKRAIMAILNSPLVKTAIHGQDPNWGRILVALGNGLEPVPGFFHQPLDIDIQGVRVYEKGSPKPFDDKELRTKMAEFKVEILVDLDAGETSLTGWGCDLSRDYIAINADYRT</sequence>
<keyword evidence="6" id="KW-0028">Amino-acid biosynthesis</keyword>
<dbReference type="CDD" id="cd02152">
    <property type="entry name" value="OAT"/>
    <property type="match status" value="1"/>
</dbReference>
<keyword evidence="3 6" id="KW-0808">Transferase</keyword>
<dbReference type="NCBIfam" id="TIGR00120">
    <property type="entry name" value="ArgJ"/>
    <property type="match status" value="1"/>
</dbReference>